<dbReference type="InterPro" id="IPR025411">
    <property type="entry name" value="DUF4136"/>
</dbReference>
<keyword evidence="4" id="KW-1185">Reference proteome</keyword>
<dbReference type="Gene3D" id="3.30.160.670">
    <property type="match status" value="1"/>
</dbReference>
<comment type="caution">
    <text evidence="3">The sequence shown here is derived from an EMBL/GenBank/DDBJ whole genome shotgun (WGS) entry which is preliminary data.</text>
</comment>
<gene>
    <name evidence="3" type="ORF">GCM10009117_05200</name>
</gene>
<reference evidence="4" key="1">
    <citation type="journal article" date="2019" name="Int. J. Syst. Evol. Microbiol.">
        <title>The Global Catalogue of Microorganisms (GCM) 10K type strain sequencing project: providing services to taxonomists for standard genome sequencing and annotation.</title>
        <authorList>
            <consortium name="The Broad Institute Genomics Platform"/>
            <consortium name="The Broad Institute Genome Sequencing Center for Infectious Disease"/>
            <person name="Wu L."/>
            <person name="Ma J."/>
        </authorList>
    </citation>
    <scope>NUCLEOTIDE SEQUENCE [LARGE SCALE GENOMIC DNA]</scope>
    <source>
        <strain evidence="4">JCM 16082</strain>
    </source>
</reference>
<evidence type="ECO:0000313" key="4">
    <source>
        <dbReference type="Proteomes" id="UP001500507"/>
    </source>
</evidence>
<dbReference type="Proteomes" id="UP001500507">
    <property type="component" value="Unassembled WGS sequence"/>
</dbReference>
<evidence type="ECO:0000259" key="2">
    <source>
        <dbReference type="Pfam" id="PF13590"/>
    </source>
</evidence>
<keyword evidence="1" id="KW-0732">Signal</keyword>
<dbReference type="Pfam" id="PF13590">
    <property type="entry name" value="DUF4136"/>
    <property type="match status" value="1"/>
</dbReference>
<sequence>MNKFFTLLSIVALIAFTSCNAVRVTNDYDTQANFNEYKTFAFFKPGIDQAEISDLDKKRILRSIEAELSTQGMIKSEDPDLLVSFFTEERENVNVYNNNFGWGGWGWGWGWNPWWGMGGTNVTTTTEGSLIIDLIDAENKELVWQGVGNARLYVEDIAKKQERINLIVKEILATYPPGREDN</sequence>
<dbReference type="PROSITE" id="PS51257">
    <property type="entry name" value="PROKAR_LIPOPROTEIN"/>
    <property type="match status" value="1"/>
</dbReference>
<proteinExistence type="predicted"/>
<protein>
    <submittedName>
        <fullName evidence="3">DUF4136 domain-containing protein</fullName>
    </submittedName>
</protein>
<feature type="domain" description="DUF4136" evidence="2">
    <location>
        <begin position="24"/>
        <end position="177"/>
    </location>
</feature>
<name>A0ABP3XU31_9FLAO</name>
<organism evidence="3 4">
    <name type="scientific">Gangjinia marincola</name>
    <dbReference type="NCBI Taxonomy" id="578463"/>
    <lineage>
        <taxon>Bacteria</taxon>
        <taxon>Pseudomonadati</taxon>
        <taxon>Bacteroidota</taxon>
        <taxon>Flavobacteriia</taxon>
        <taxon>Flavobacteriales</taxon>
        <taxon>Flavobacteriaceae</taxon>
        <taxon>Gangjinia</taxon>
    </lineage>
</organism>
<evidence type="ECO:0000256" key="1">
    <source>
        <dbReference type="SAM" id="SignalP"/>
    </source>
</evidence>
<dbReference type="RefSeq" id="WP_343763477.1">
    <property type="nucleotide sequence ID" value="NZ_BAAAFG010000002.1"/>
</dbReference>
<evidence type="ECO:0000313" key="3">
    <source>
        <dbReference type="EMBL" id="GAA0871374.1"/>
    </source>
</evidence>
<accession>A0ABP3XU31</accession>
<feature type="chain" id="PRO_5046925238" evidence="1">
    <location>
        <begin position="22"/>
        <end position="182"/>
    </location>
</feature>
<dbReference type="EMBL" id="BAAAFG010000002">
    <property type="protein sequence ID" value="GAA0871374.1"/>
    <property type="molecule type" value="Genomic_DNA"/>
</dbReference>
<feature type="signal peptide" evidence="1">
    <location>
        <begin position="1"/>
        <end position="21"/>
    </location>
</feature>